<dbReference type="InterPro" id="IPR050300">
    <property type="entry name" value="GDXG_lipolytic_enzyme"/>
</dbReference>
<proteinExistence type="predicted"/>
<dbReference type="SUPFAM" id="SSF53474">
    <property type="entry name" value="alpha/beta-Hydrolases"/>
    <property type="match status" value="1"/>
</dbReference>
<name>A0A1Y1ZL49_9PLEO</name>
<evidence type="ECO:0000313" key="4">
    <source>
        <dbReference type="EMBL" id="ORY10962.1"/>
    </source>
</evidence>
<organism evidence="4 5">
    <name type="scientific">Clohesyomyces aquaticus</name>
    <dbReference type="NCBI Taxonomy" id="1231657"/>
    <lineage>
        <taxon>Eukaryota</taxon>
        <taxon>Fungi</taxon>
        <taxon>Dikarya</taxon>
        <taxon>Ascomycota</taxon>
        <taxon>Pezizomycotina</taxon>
        <taxon>Dothideomycetes</taxon>
        <taxon>Pleosporomycetidae</taxon>
        <taxon>Pleosporales</taxon>
        <taxon>Lindgomycetaceae</taxon>
        <taxon>Clohesyomyces</taxon>
    </lineage>
</organism>
<comment type="caution">
    <text evidence="4">The sequence shown here is derived from an EMBL/GenBank/DDBJ whole genome shotgun (WGS) entry which is preliminary data.</text>
</comment>
<sequence length="465" mass="52176">MRPRLVACARPALLLRQSLLSRLTVCITTPKRLFSAVVAPPRREQVSIAYRSNGSITLDIFHSSTPPPSPILIYLPSGPIIPDQDEEEERVISNLTKTSGSTIARINYRLSPEFPYPTPIHDVLLGYDWILGNLVRDSSADSNPRRHVARLGVCGELVGGSLATMLALTECRMGGSRIGAAAVNNPIADWVFPDDLPVVEKALISEPYAPEETSFPADDDLATWWTQQDEQESVPIPHKRPKRKTKQPPPASWIENAENSMLPTLLLSGERDVLFRKSEHFFDRFASPIHFFRSPHGQLICPQDDDIYASIAPDQLRDPLDFETQMSINHFESVDQTPKAPPVPTLTRCRAYARIYPPAGSNLSLPRWHISTGTGSPLLDQANELAKRTKRAIARQSLRARTSRRHWTDPVEKAKYEEYAEQRVQLSVIGGTGLWTQSEDTIQWRSQMAEVGIWMRENLTATHLT</sequence>
<dbReference type="Proteomes" id="UP000193144">
    <property type="component" value="Unassembled WGS sequence"/>
</dbReference>
<dbReference type="InterPro" id="IPR029058">
    <property type="entry name" value="AB_hydrolase_fold"/>
</dbReference>
<feature type="compositionally biased region" description="Basic residues" evidence="2">
    <location>
        <begin position="237"/>
        <end position="246"/>
    </location>
</feature>
<evidence type="ECO:0000259" key="3">
    <source>
        <dbReference type="Pfam" id="PF07859"/>
    </source>
</evidence>
<dbReference type="AlphaFoldDB" id="A0A1Y1ZL49"/>
<evidence type="ECO:0000313" key="5">
    <source>
        <dbReference type="Proteomes" id="UP000193144"/>
    </source>
</evidence>
<dbReference type="GO" id="GO:0016787">
    <property type="term" value="F:hydrolase activity"/>
    <property type="evidence" value="ECO:0007669"/>
    <property type="project" value="UniProtKB-KW"/>
</dbReference>
<keyword evidence="5" id="KW-1185">Reference proteome</keyword>
<dbReference type="EMBL" id="MCFA01000066">
    <property type="protein sequence ID" value="ORY10962.1"/>
    <property type="molecule type" value="Genomic_DNA"/>
</dbReference>
<feature type="region of interest" description="Disordered" evidence="2">
    <location>
        <begin position="228"/>
        <end position="254"/>
    </location>
</feature>
<dbReference type="Pfam" id="PF07859">
    <property type="entry name" value="Abhydrolase_3"/>
    <property type="match status" value="1"/>
</dbReference>
<dbReference type="PANTHER" id="PTHR48081">
    <property type="entry name" value="AB HYDROLASE SUPERFAMILY PROTEIN C4A8.06C"/>
    <property type="match status" value="1"/>
</dbReference>
<protein>
    <submittedName>
        <fullName evidence="4">Alpha/Beta hydrolase protein</fullName>
    </submittedName>
</protein>
<accession>A0A1Y1ZL49</accession>
<gene>
    <name evidence="4" type="ORF">BCR34DRAFT_484841</name>
</gene>
<dbReference type="STRING" id="1231657.A0A1Y1ZL49"/>
<feature type="domain" description="Alpha/beta hydrolase fold-3" evidence="3">
    <location>
        <begin position="86"/>
        <end position="285"/>
    </location>
</feature>
<evidence type="ECO:0000256" key="2">
    <source>
        <dbReference type="SAM" id="MobiDB-lite"/>
    </source>
</evidence>
<evidence type="ECO:0000256" key="1">
    <source>
        <dbReference type="ARBA" id="ARBA00022801"/>
    </source>
</evidence>
<dbReference type="InterPro" id="IPR013094">
    <property type="entry name" value="AB_hydrolase_3"/>
</dbReference>
<reference evidence="4 5" key="1">
    <citation type="submission" date="2016-07" db="EMBL/GenBank/DDBJ databases">
        <title>Pervasive Adenine N6-methylation of Active Genes in Fungi.</title>
        <authorList>
            <consortium name="DOE Joint Genome Institute"/>
            <person name="Mondo S.J."/>
            <person name="Dannebaum R.O."/>
            <person name="Kuo R.C."/>
            <person name="Labutti K."/>
            <person name="Haridas S."/>
            <person name="Kuo A."/>
            <person name="Salamov A."/>
            <person name="Ahrendt S.R."/>
            <person name="Lipzen A."/>
            <person name="Sullivan W."/>
            <person name="Andreopoulos W.B."/>
            <person name="Clum A."/>
            <person name="Lindquist E."/>
            <person name="Daum C."/>
            <person name="Ramamoorthy G.K."/>
            <person name="Gryganskyi A."/>
            <person name="Culley D."/>
            <person name="Magnuson J.K."/>
            <person name="James T.Y."/>
            <person name="O'Malley M.A."/>
            <person name="Stajich J.E."/>
            <person name="Spatafora J.W."/>
            <person name="Visel A."/>
            <person name="Grigoriev I.V."/>
        </authorList>
    </citation>
    <scope>NUCLEOTIDE SEQUENCE [LARGE SCALE GENOMIC DNA]</scope>
    <source>
        <strain evidence="4 5">CBS 115471</strain>
    </source>
</reference>
<dbReference type="Gene3D" id="3.40.50.1820">
    <property type="entry name" value="alpha/beta hydrolase"/>
    <property type="match status" value="1"/>
</dbReference>
<keyword evidence="1 4" id="KW-0378">Hydrolase</keyword>
<dbReference type="OrthoDB" id="5396420at2759"/>